<proteinExistence type="predicted"/>
<protein>
    <recommendedName>
        <fullName evidence="3">RloB-like protein</fullName>
    </recommendedName>
</protein>
<dbReference type="AlphaFoldDB" id="A0A1V9FEQ2"/>
<gene>
    <name evidence="1" type="ORF">A4R26_25425</name>
</gene>
<name>A0A1V9FEQ2_9BACT</name>
<dbReference type="Pfam" id="PF13707">
    <property type="entry name" value="RloB"/>
    <property type="match status" value="1"/>
</dbReference>
<sequence>MSRTKKNPFTSKPVYAIVVDGDCESWYMSMIKRNEQSIKVDIKPEIPQKKKLKDQYERVLELSRYYDKVIWIVDFDVINNETLKAKRGANTPLNEFKSYLGALKSLDTVSVIVNVPCLEYWFLLHFEMTSKYFSNCEDANKQLKKHLKDYEKSQKYFTNKNNDIYLKLKDRLNTAFEHAEKLEAFDINNPYKGVTQMQILFELLGLKEAT</sequence>
<dbReference type="OrthoDB" id="9796523at2"/>
<organism evidence="1 2">
    <name type="scientific">Niastella populi</name>
    <dbReference type="NCBI Taxonomy" id="550983"/>
    <lineage>
        <taxon>Bacteria</taxon>
        <taxon>Pseudomonadati</taxon>
        <taxon>Bacteroidota</taxon>
        <taxon>Chitinophagia</taxon>
        <taxon>Chitinophagales</taxon>
        <taxon>Chitinophagaceae</taxon>
        <taxon>Niastella</taxon>
    </lineage>
</organism>
<evidence type="ECO:0008006" key="3">
    <source>
        <dbReference type="Google" id="ProtNLM"/>
    </source>
</evidence>
<accession>A0A1V9FEQ2</accession>
<comment type="caution">
    <text evidence="1">The sequence shown here is derived from an EMBL/GenBank/DDBJ whole genome shotgun (WGS) entry which is preliminary data.</text>
</comment>
<reference evidence="2" key="1">
    <citation type="submission" date="2016-04" db="EMBL/GenBank/DDBJ databases">
        <authorList>
            <person name="Chen L."/>
            <person name="Zhuang W."/>
            <person name="Wang G."/>
        </authorList>
    </citation>
    <scope>NUCLEOTIDE SEQUENCE [LARGE SCALE GENOMIC DNA]</scope>
    <source>
        <strain evidence="2">208</strain>
    </source>
</reference>
<dbReference type="InterPro" id="IPR025591">
    <property type="entry name" value="RloB"/>
</dbReference>
<dbReference type="Proteomes" id="UP000192276">
    <property type="component" value="Unassembled WGS sequence"/>
</dbReference>
<keyword evidence="2" id="KW-1185">Reference proteome</keyword>
<evidence type="ECO:0000313" key="2">
    <source>
        <dbReference type="Proteomes" id="UP000192276"/>
    </source>
</evidence>
<evidence type="ECO:0000313" key="1">
    <source>
        <dbReference type="EMBL" id="OQP56696.1"/>
    </source>
</evidence>
<dbReference type="EMBL" id="LWBP01000197">
    <property type="protein sequence ID" value="OQP56696.1"/>
    <property type="molecule type" value="Genomic_DNA"/>
</dbReference>
<dbReference type="RefSeq" id="WP_081168185.1">
    <property type="nucleotide sequence ID" value="NZ_LWBP01000197.1"/>
</dbReference>